<name>A0A4U9TXZ5_SERFO</name>
<proteinExistence type="predicted"/>
<gene>
    <name evidence="1" type="ORF">NCTC12965_01235</name>
</gene>
<accession>A0A4U9TXZ5</accession>
<organism evidence="1">
    <name type="scientific">Serratia fonticola</name>
    <dbReference type="NCBI Taxonomy" id="47917"/>
    <lineage>
        <taxon>Bacteria</taxon>
        <taxon>Pseudomonadati</taxon>
        <taxon>Pseudomonadota</taxon>
        <taxon>Gammaproteobacteria</taxon>
        <taxon>Enterobacterales</taxon>
        <taxon>Yersiniaceae</taxon>
        <taxon>Serratia</taxon>
    </lineage>
</organism>
<reference evidence="1" key="1">
    <citation type="submission" date="2019-05" db="EMBL/GenBank/DDBJ databases">
        <authorList>
            <consortium name="Pathogen Informatics"/>
        </authorList>
    </citation>
    <scope>NUCLEOTIDE SEQUENCE [LARGE SCALE GENOMIC DNA]</scope>
    <source>
        <strain evidence="1">NCTC12965</strain>
    </source>
</reference>
<dbReference type="AlphaFoldDB" id="A0A4U9TXZ5"/>
<evidence type="ECO:0000313" key="1">
    <source>
        <dbReference type="EMBL" id="VTR21344.1"/>
    </source>
</evidence>
<dbReference type="EMBL" id="CABEEZ010000024">
    <property type="protein sequence ID" value="VTR21344.1"/>
    <property type="molecule type" value="Genomic_DNA"/>
</dbReference>
<protein>
    <submittedName>
        <fullName evidence="1">Uncharacterized protein</fullName>
    </submittedName>
</protein>
<sequence>MGTNAQYLFALDNELKSHGMKDDCIGDLVGYVRQWLQQNTSGPIGGEARLTLSYLRGVVLRAPNV</sequence>